<evidence type="ECO:0000313" key="8">
    <source>
        <dbReference type="EMBL" id="MCC2028687.1"/>
    </source>
</evidence>
<evidence type="ECO:0000256" key="4">
    <source>
        <dbReference type="ARBA" id="ARBA00022777"/>
    </source>
</evidence>
<keyword evidence="3" id="KW-0547">Nucleotide-binding</keyword>
<keyword evidence="4" id="KW-0418">Kinase</keyword>
<keyword evidence="2 6" id="KW-0808">Transferase</keyword>
<comment type="similarity">
    <text evidence="1">Belongs to the carbohydrate kinase PfkB family.</text>
</comment>
<protein>
    <recommendedName>
        <fullName evidence="7">Carbohydrate kinase PfkB domain-containing protein</fullName>
    </recommendedName>
</protein>
<evidence type="ECO:0000313" key="9">
    <source>
        <dbReference type="Proteomes" id="UP001139289"/>
    </source>
</evidence>
<dbReference type="PIRSF" id="PIRSF000535">
    <property type="entry name" value="1PFK/6PFK/LacC"/>
    <property type="match status" value="1"/>
</dbReference>
<reference evidence="8" key="1">
    <citation type="submission" date="2021-04" db="EMBL/GenBank/DDBJ databases">
        <title>Microbacterium tenobrionis sp. nov. and Microbacterium allomyrinae sp. nov., isolated from larvae of Tenobrio molitor and Allomyrina dichotoma, respectively.</title>
        <authorList>
            <person name="Lee S.D."/>
        </authorList>
    </citation>
    <scope>NUCLEOTIDE SEQUENCE</scope>
    <source>
        <strain evidence="8">YMB-B2</strain>
    </source>
</reference>
<dbReference type="Proteomes" id="UP001139289">
    <property type="component" value="Unassembled WGS sequence"/>
</dbReference>
<evidence type="ECO:0000256" key="2">
    <source>
        <dbReference type="ARBA" id="ARBA00022679"/>
    </source>
</evidence>
<dbReference type="Pfam" id="PF00294">
    <property type="entry name" value="PfkB"/>
    <property type="match status" value="1"/>
</dbReference>
<dbReference type="SUPFAM" id="SSF53613">
    <property type="entry name" value="Ribokinase-like"/>
    <property type="match status" value="1"/>
</dbReference>
<dbReference type="PANTHER" id="PTHR46566:SF5">
    <property type="entry name" value="1-PHOSPHOFRUCTOKINASE"/>
    <property type="match status" value="1"/>
</dbReference>
<dbReference type="InterPro" id="IPR029056">
    <property type="entry name" value="Ribokinase-like"/>
</dbReference>
<evidence type="ECO:0000256" key="3">
    <source>
        <dbReference type="ARBA" id="ARBA00022741"/>
    </source>
</evidence>
<proteinExistence type="inferred from homology"/>
<dbReference type="AlphaFoldDB" id="A0A9X1LML6"/>
<feature type="domain" description="Carbohydrate kinase PfkB" evidence="7">
    <location>
        <begin position="35"/>
        <end position="282"/>
    </location>
</feature>
<comment type="caution">
    <text evidence="8">The sequence shown here is derived from an EMBL/GenBank/DDBJ whole genome shotgun (WGS) entry which is preliminary data.</text>
</comment>
<evidence type="ECO:0000256" key="6">
    <source>
        <dbReference type="PIRNR" id="PIRNR000535"/>
    </source>
</evidence>
<dbReference type="PANTHER" id="PTHR46566">
    <property type="entry name" value="1-PHOSPHOFRUCTOKINASE-RELATED"/>
    <property type="match status" value="1"/>
</dbReference>
<keyword evidence="5" id="KW-0067">ATP-binding</keyword>
<organism evidence="8 9">
    <name type="scientific">Microbacterium tenebrionis</name>
    <dbReference type="NCBI Taxonomy" id="2830665"/>
    <lineage>
        <taxon>Bacteria</taxon>
        <taxon>Bacillati</taxon>
        <taxon>Actinomycetota</taxon>
        <taxon>Actinomycetes</taxon>
        <taxon>Micrococcales</taxon>
        <taxon>Microbacteriaceae</taxon>
        <taxon>Microbacterium</taxon>
    </lineage>
</organism>
<dbReference type="InterPro" id="IPR017583">
    <property type="entry name" value="Tagatose/fructose_Pkinase"/>
</dbReference>
<gene>
    <name evidence="8" type="ORF">KEC56_03990</name>
</gene>
<dbReference type="InterPro" id="IPR011611">
    <property type="entry name" value="PfkB_dom"/>
</dbReference>
<evidence type="ECO:0000256" key="5">
    <source>
        <dbReference type="ARBA" id="ARBA00022840"/>
    </source>
</evidence>
<dbReference type="GO" id="GO:0005829">
    <property type="term" value="C:cytosol"/>
    <property type="evidence" value="ECO:0007669"/>
    <property type="project" value="TreeGrafter"/>
</dbReference>
<evidence type="ECO:0000256" key="1">
    <source>
        <dbReference type="ARBA" id="ARBA00010688"/>
    </source>
</evidence>
<name>A0A9X1LML6_9MICO</name>
<dbReference type="RefSeq" id="WP_227529901.1">
    <property type="nucleotide sequence ID" value="NZ_JAGTTM010000001.1"/>
</dbReference>
<evidence type="ECO:0000259" key="7">
    <source>
        <dbReference type="Pfam" id="PF00294"/>
    </source>
</evidence>
<sequence>MITCLGLSPALDVTYGVGALTVGGIHRPDWKLALPGGKSFNVARALRALGEPVRAIAPLGGAVGAQIRADLLADGLDVVEVETDAPTRTCVSVVDAGDGRITEFYEHAAPLDDAAWAGITDAVAAVDEGWLAVSGSVPEERADHLAALLAAASARGIRLALDQRGPALVAALAATRPDVVKVNRVEAEEAVGAGTAAELAARLRESGTRTAIVTDGAAGSVAADDCGAWQAAPLSAGTFTVGAGDSFLAGLLSVLSADLPLDEALRRAAAVAAANTQRPGAALFDPGEVARFADDIMVTRLLEDGHAS</sequence>
<accession>A0A9X1LML6</accession>
<dbReference type="GO" id="GO:0008443">
    <property type="term" value="F:phosphofructokinase activity"/>
    <property type="evidence" value="ECO:0007669"/>
    <property type="project" value="TreeGrafter"/>
</dbReference>
<dbReference type="Gene3D" id="3.40.1190.20">
    <property type="match status" value="1"/>
</dbReference>
<dbReference type="EMBL" id="JAGTTM010000001">
    <property type="protein sequence ID" value="MCC2028687.1"/>
    <property type="molecule type" value="Genomic_DNA"/>
</dbReference>
<keyword evidence="9" id="KW-1185">Reference proteome</keyword>
<dbReference type="GO" id="GO:0005524">
    <property type="term" value="F:ATP binding"/>
    <property type="evidence" value="ECO:0007669"/>
    <property type="project" value="UniProtKB-KW"/>
</dbReference>